<dbReference type="GO" id="GO:0008381">
    <property type="term" value="F:mechanosensitive monoatomic ion channel activity"/>
    <property type="evidence" value="ECO:0007669"/>
    <property type="project" value="InterPro"/>
</dbReference>
<dbReference type="Proteomes" id="UP000198694">
    <property type="component" value="Unassembled WGS sequence"/>
</dbReference>
<dbReference type="InterPro" id="IPR006685">
    <property type="entry name" value="MscS_channel_2nd"/>
</dbReference>
<dbReference type="SUPFAM" id="SSF82861">
    <property type="entry name" value="Mechanosensitive channel protein MscS (YggB), transmembrane region"/>
    <property type="match status" value="1"/>
</dbReference>
<keyword evidence="11" id="KW-1185">Reference proteome</keyword>
<evidence type="ECO:0000256" key="5">
    <source>
        <dbReference type="ARBA" id="ARBA00022692"/>
    </source>
</evidence>
<evidence type="ECO:0000256" key="6">
    <source>
        <dbReference type="ARBA" id="ARBA00022989"/>
    </source>
</evidence>
<protein>
    <submittedName>
        <fullName evidence="10">Small-conductance mechanosensitive channel</fullName>
    </submittedName>
</protein>
<comment type="similarity">
    <text evidence="3">Belongs to the MscS (TC 1.A.23) family.</text>
</comment>
<dbReference type="GO" id="GO:0005886">
    <property type="term" value="C:plasma membrane"/>
    <property type="evidence" value="ECO:0007669"/>
    <property type="project" value="UniProtKB-SubCell"/>
</dbReference>
<dbReference type="RefSeq" id="WP_093215469.1">
    <property type="nucleotide sequence ID" value="NZ_FNFL01000005.1"/>
</dbReference>
<dbReference type="InterPro" id="IPR023408">
    <property type="entry name" value="MscS_beta-dom_sf"/>
</dbReference>
<evidence type="ECO:0000256" key="7">
    <source>
        <dbReference type="ARBA" id="ARBA00023136"/>
    </source>
</evidence>
<dbReference type="PANTHER" id="PTHR30460">
    <property type="entry name" value="MODERATE CONDUCTANCE MECHANOSENSITIVE CHANNEL YBIO"/>
    <property type="match status" value="1"/>
</dbReference>
<feature type="transmembrane region" description="Helical" evidence="8">
    <location>
        <begin position="26"/>
        <end position="44"/>
    </location>
</feature>
<keyword evidence="7 8" id="KW-0472">Membrane</keyword>
<dbReference type="EMBL" id="FNFL01000005">
    <property type="protein sequence ID" value="SDK34967.1"/>
    <property type="molecule type" value="Genomic_DNA"/>
</dbReference>
<evidence type="ECO:0000313" key="11">
    <source>
        <dbReference type="Proteomes" id="UP000198694"/>
    </source>
</evidence>
<organism evidence="10 11">
    <name type="scientific">Sediminibacillus albus</name>
    <dbReference type="NCBI Taxonomy" id="407036"/>
    <lineage>
        <taxon>Bacteria</taxon>
        <taxon>Bacillati</taxon>
        <taxon>Bacillota</taxon>
        <taxon>Bacilli</taxon>
        <taxon>Bacillales</taxon>
        <taxon>Bacillaceae</taxon>
        <taxon>Sediminibacillus</taxon>
    </lineage>
</organism>
<keyword evidence="6 8" id="KW-1133">Transmembrane helix</keyword>
<dbReference type="InterPro" id="IPR010920">
    <property type="entry name" value="LSM_dom_sf"/>
</dbReference>
<keyword evidence="5 8" id="KW-0812">Transmembrane</keyword>
<comment type="subcellular location">
    <subcellularLocation>
        <location evidence="2">Cell membrane</location>
    </subcellularLocation>
    <subcellularLocation>
        <location evidence="1">Membrane</location>
        <topology evidence="1">Multi-pass membrane protein</topology>
    </subcellularLocation>
</comment>
<reference evidence="10 11" key="1">
    <citation type="submission" date="2016-10" db="EMBL/GenBank/DDBJ databases">
        <authorList>
            <person name="de Groot N.N."/>
        </authorList>
    </citation>
    <scope>NUCLEOTIDE SEQUENCE [LARGE SCALE GENOMIC DNA]</scope>
    <source>
        <strain evidence="10 11">CGMCC 1.6502</strain>
    </source>
</reference>
<feature type="transmembrane region" description="Helical" evidence="8">
    <location>
        <begin position="92"/>
        <end position="112"/>
    </location>
</feature>
<keyword evidence="4" id="KW-1003">Cell membrane</keyword>
<dbReference type="OrthoDB" id="9809206at2"/>
<feature type="transmembrane region" description="Helical" evidence="8">
    <location>
        <begin position="65"/>
        <end position="86"/>
    </location>
</feature>
<evidence type="ECO:0000256" key="1">
    <source>
        <dbReference type="ARBA" id="ARBA00004141"/>
    </source>
</evidence>
<proteinExistence type="inferred from homology"/>
<evidence type="ECO:0000256" key="3">
    <source>
        <dbReference type="ARBA" id="ARBA00008017"/>
    </source>
</evidence>
<evidence type="ECO:0000256" key="8">
    <source>
        <dbReference type="SAM" id="Phobius"/>
    </source>
</evidence>
<dbReference type="Gene3D" id="1.10.287.1260">
    <property type="match status" value="1"/>
</dbReference>
<accession>A0A1G9B624</accession>
<dbReference type="Gene3D" id="3.30.70.100">
    <property type="match status" value="1"/>
</dbReference>
<dbReference type="AlphaFoldDB" id="A0A1G9B624"/>
<gene>
    <name evidence="10" type="ORF">SAMN05216243_2834</name>
</gene>
<dbReference type="PANTHER" id="PTHR30460:SF1">
    <property type="entry name" value="MECHANOSENSITIVE ION CHANNEL"/>
    <property type="match status" value="1"/>
</dbReference>
<evidence type="ECO:0000259" key="9">
    <source>
        <dbReference type="Pfam" id="PF00924"/>
    </source>
</evidence>
<name>A0A1G9B624_9BACI</name>
<dbReference type="InterPro" id="IPR011014">
    <property type="entry name" value="MscS_channel_TM-2"/>
</dbReference>
<feature type="domain" description="Mechanosensitive ion channel MscS" evidence="9">
    <location>
        <begin position="111"/>
        <end position="175"/>
    </location>
</feature>
<sequence>MTINDIWNVIDGFSKNPIIDNSFSKIIIGAIVTLLLVFILRKMIHSFFKRTDFIEEKKERTIESMLNSIIKYIATFGFIVYVLGLFDINVGSILAGAGVIGIIVGFGAQSLVKDLLAGVFLLYEKQLGKGDWIKVNNSFEGIVEDVGLRFLKVRQWSGKLATISNGQINTIENYNIEEMRVIENVSVSFYEDPKKIFAILEDTVDRLNNELEAYLKKDLAGNPVEPFQLYGMSSLNDQYRGYQYTVTGLCNDLLYFTAAKETRRILAEAMYNNNILMAEQQVTYRNLPQNKNQG</sequence>
<evidence type="ECO:0000256" key="4">
    <source>
        <dbReference type="ARBA" id="ARBA00022475"/>
    </source>
</evidence>
<dbReference type="STRING" id="407036.SAMN05216243_2834"/>
<dbReference type="Pfam" id="PF00924">
    <property type="entry name" value="MS_channel_2nd"/>
    <property type="match status" value="1"/>
</dbReference>
<evidence type="ECO:0000313" key="10">
    <source>
        <dbReference type="EMBL" id="SDK34967.1"/>
    </source>
</evidence>
<dbReference type="InterPro" id="IPR045276">
    <property type="entry name" value="YbiO_bact"/>
</dbReference>
<dbReference type="Gene3D" id="2.30.30.60">
    <property type="match status" value="1"/>
</dbReference>
<dbReference type="SUPFAM" id="SSF50182">
    <property type="entry name" value="Sm-like ribonucleoproteins"/>
    <property type="match status" value="1"/>
</dbReference>
<evidence type="ECO:0000256" key="2">
    <source>
        <dbReference type="ARBA" id="ARBA00004236"/>
    </source>
</evidence>